<dbReference type="InterPro" id="IPR037769">
    <property type="entry name" value="Abr/Bcr"/>
</dbReference>
<evidence type="ECO:0000259" key="3">
    <source>
        <dbReference type="Pfam" id="PF09036"/>
    </source>
</evidence>
<protein>
    <submittedName>
        <fullName evidence="4">Active breakpoint cluster region-related protein</fullName>
    </submittedName>
</protein>
<feature type="region of interest" description="Disordered" evidence="2">
    <location>
        <begin position="74"/>
        <end position="192"/>
    </location>
</feature>
<dbReference type="AlphaFoldDB" id="A0ABC9XJZ9"/>
<dbReference type="InterPro" id="IPR015123">
    <property type="entry name" value="Bcr-Abl_oncoprot_oligo"/>
</dbReference>
<evidence type="ECO:0000256" key="2">
    <source>
        <dbReference type="SAM" id="MobiDB-lite"/>
    </source>
</evidence>
<evidence type="ECO:0000256" key="1">
    <source>
        <dbReference type="SAM" id="Coils"/>
    </source>
</evidence>
<dbReference type="Proteomes" id="UP001623348">
    <property type="component" value="Unassembled WGS sequence"/>
</dbReference>
<feature type="domain" description="Bcr-Abl oncoprotein oligomerisation" evidence="3">
    <location>
        <begin position="14"/>
        <end position="74"/>
    </location>
</feature>
<sequence>MAAGEAAAGEAAREDFARHWQAEFPGEPAPRMELGSVRAMERELERCRRHLRRLQRALAEERFKVGYLEAALARAPPPLPPLPAAPRPPPSPAGAPEGSSPEGGSGGSSDAEDASSADFNYGADEYDAEGNEEPKALPEGSETMPYIDESPTMSPQLSARGQDSGDGVSPTPTDGLGTGVGARDVELCTGCG</sequence>
<proteinExistence type="predicted"/>
<evidence type="ECO:0000313" key="5">
    <source>
        <dbReference type="Proteomes" id="UP001623348"/>
    </source>
</evidence>
<dbReference type="SUPFAM" id="SSF69036">
    <property type="entry name" value="Bcr-Abl oncoprotein oligomerization domain"/>
    <property type="match status" value="1"/>
</dbReference>
<comment type="caution">
    <text evidence="4">The sequence shown here is derived from an EMBL/GenBank/DDBJ whole genome shotgun (WGS) entry which is preliminary data.</text>
</comment>
<dbReference type="PANTHER" id="PTHR23182:SF5">
    <property type="entry name" value="ACTIVE BREAKPOINT CLUSTER REGION-RELATED PROTEIN"/>
    <property type="match status" value="1"/>
</dbReference>
<evidence type="ECO:0000313" key="4">
    <source>
        <dbReference type="EMBL" id="GAB0198023.1"/>
    </source>
</evidence>
<dbReference type="PANTHER" id="PTHR23182">
    <property type="entry name" value="BREAKPOINT CLUSTER REGION PROTEIN BCR"/>
    <property type="match status" value="1"/>
</dbReference>
<organism evidence="4 5">
    <name type="scientific">Grus japonensis</name>
    <name type="common">Japanese crane</name>
    <name type="synonym">Red-crowned crane</name>
    <dbReference type="NCBI Taxonomy" id="30415"/>
    <lineage>
        <taxon>Eukaryota</taxon>
        <taxon>Metazoa</taxon>
        <taxon>Chordata</taxon>
        <taxon>Craniata</taxon>
        <taxon>Vertebrata</taxon>
        <taxon>Euteleostomi</taxon>
        <taxon>Archelosauria</taxon>
        <taxon>Archosauria</taxon>
        <taxon>Dinosauria</taxon>
        <taxon>Saurischia</taxon>
        <taxon>Theropoda</taxon>
        <taxon>Coelurosauria</taxon>
        <taxon>Aves</taxon>
        <taxon>Neognathae</taxon>
        <taxon>Neoaves</taxon>
        <taxon>Gruiformes</taxon>
        <taxon>Gruidae</taxon>
        <taxon>Grus</taxon>
    </lineage>
</organism>
<keyword evidence="5" id="KW-1185">Reference proteome</keyword>
<reference evidence="4 5" key="1">
    <citation type="submission" date="2024-06" db="EMBL/GenBank/DDBJ databases">
        <title>The draft genome of Grus japonensis, version 3.</title>
        <authorList>
            <person name="Nabeshima K."/>
            <person name="Suzuki S."/>
            <person name="Onuma M."/>
        </authorList>
    </citation>
    <scope>NUCLEOTIDE SEQUENCE [LARGE SCALE GENOMIC DNA]</scope>
    <source>
        <strain evidence="4 5">451A</strain>
    </source>
</reference>
<dbReference type="Pfam" id="PF09036">
    <property type="entry name" value="Bcr-Abl_Oligo"/>
    <property type="match status" value="1"/>
</dbReference>
<gene>
    <name evidence="4" type="ORF">GRJ2_002267700</name>
</gene>
<feature type="coiled-coil region" evidence="1">
    <location>
        <begin position="37"/>
        <end position="64"/>
    </location>
</feature>
<accession>A0ABC9XJZ9</accession>
<name>A0ABC9XJZ9_GRUJA</name>
<keyword evidence="1" id="KW-0175">Coiled coil</keyword>
<feature type="compositionally biased region" description="Pro residues" evidence="2">
    <location>
        <begin position="75"/>
        <end position="93"/>
    </location>
</feature>
<dbReference type="InterPro" id="IPR036481">
    <property type="entry name" value="Bcr-Abl_oncoprot_oligo_sf"/>
</dbReference>
<feature type="compositionally biased region" description="Polar residues" evidence="2">
    <location>
        <begin position="151"/>
        <end position="161"/>
    </location>
</feature>
<dbReference type="EMBL" id="BAAFJT010000019">
    <property type="protein sequence ID" value="GAB0198023.1"/>
    <property type="molecule type" value="Genomic_DNA"/>
</dbReference>
<dbReference type="Gene3D" id="4.10.280.30">
    <property type="entry name" value="Bcr-Abl oncoprotein oligomerisation domain"/>
    <property type="match status" value="1"/>
</dbReference>